<gene>
    <name evidence="1" type="ORF">G3I44_13610</name>
</gene>
<organism evidence="1 2">
    <name type="scientific">Halogeometricum borinquense</name>
    <dbReference type="NCBI Taxonomy" id="60847"/>
    <lineage>
        <taxon>Archaea</taxon>
        <taxon>Methanobacteriati</taxon>
        <taxon>Methanobacteriota</taxon>
        <taxon>Stenosarchaea group</taxon>
        <taxon>Halobacteria</taxon>
        <taxon>Halobacteriales</taxon>
        <taxon>Haloferacaceae</taxon>
        <taxon>Halogeometricum</taxon>
    </lineage>
</organism>
<dbReference type="AlphaFoldDB" id="A0A6C0UJ57"/>
<accession>A0A6C0UJ57</accession>
<name>A0A6C0UJ57_9EURY</name>
<dbReference type="SUPFAM" id="SSF49478">
    <property type="entry name" value="Cna protein B-type domain"/>
    <property type="match status" value="1"/>
</dbReference>
<protein>
    <submittedName>
        <fullName evidence="1">Uncharacterized protein</fullName>
    </submittedName>
</protein>
<dbReference type="InterPro" id="IPR011050">
    <property type="entry name" value="Pectin_lyase_fold/virulence"/>
</dbReference>
<dbReference type="EMBL" id="CP048739">
    <property type="protein sequence ID" value="QIB75230.1"/>
    <property type="molecule type" value="Genomic_DNA"/>
</dbReference>
<sequence>MNINKSQSIRAVLMVFVIGVSAIAGTGAVSASSTDYTPISDSDADIIVDKSGDTGSYTSLQEAVNNASAGDTIKVKSGTYADGDSTNSAYVAVIDKQVNIHFADGAVVDGSTQTNGLQVTADGVVVKGVDFGSNFGSSSTLTMVDDVSGADITDYTQTHAKYNGDITTVSATVHLNDSDGDGANITVHATHNYWGTIDRNTISTSTVISNSSGIQGDVEYEPFYMTSSMDQLSTNGLVDVTVNVVDKDGNAVTSGTVILTDSAGNQIGSKTVDSNGTVSFTDVEDGDVTVDIESADYKNVSETVTIEQDTVLEGTLYTSSSDSSSTITVESGGATGGAFFGDGGSLGLGAIVLIGGGAYVLFYRDED</sequence>
<dbReference type="RefSeq" id="WP_163487021.1">
    <property type="nucleotide sequence ID" value="NZ_CP048739.1"/>
</dbReference>
<dbReference type="InterPro" id="IPR012334">
    <property type="entry name" value="Pectin_lyas_fold"/>
</dbReference>
<dbReference type="Proteomes" id="UP000465846">
    <property type="component" value="Chromosome"/>
</dbReference>
<dbReference type="Gene3D" id="2.160.20.10">
    <property type="entry name" value="Single-stranded right-handed beta-helix, Pectin lyase-like"/>
    <property type="match status" value="1"/>
</dbReference>
<reference evidence="1 2" key="1">
    <citation type="submission" date="2020-02" db="EMBL/GenBank/DDBJ databases">
        <title>Whole genome sequence of Halogeometricum borinquense strain wsp4.</title>
        <authorList>
            <person name="Verma D.K."/>
            <person name="Gopal K."/>
            <person name="Prasad E.S."/>
        </authorList>
    </citation>
    <scope>NUCLEOTIDE SEQUENCE [LARGE SCALE GENOMIC DNA]</scope>
    <source>
        <strain evidence="2">wsp4</strain>
    </source>
</reference>
<dbReference type="GeneID" id="44080457"/>
<evidence type="ECO:0000313" key="1">
    <source>
        <dbReference type="EMBL" id="QIB75230.1"/>
    </source>
</evidence>
<evidence type="ECO:0000313" key="2">
    <source>
        <dbReference type="Proteomes" id="UP000465846"/>
    </source>
</evidence>
<proteinExistence type="predicted"/>
<dbReference type="SUPFAM" id="SSF51126">
    <property type="entry name" value="Pectin lyase-like"/>
    <property type="match status" value="1"/>
</dbReference>